<name>A0AAD0S0J2_9GAMM</name>
<dbReference type="Gene3D" id="3.40.190.10">
    <property type="entry name" value="Periplasmic binding protein-like II"/>
    <property type="match status" value="2"/>
</dbReference>
<protein>
    <submittedName>
        <fullName evidence="5">ABC transporter substrate-binding protein</fullName>
    </submittedName>
</protein>
<sequence length="267" mass="30109">MNVVTSNPMRLSIVSLLLVLISSSLYAEPVQRVIVAVDHSPPYGVVSEKGHVSGAVVDIMRELQRTIPMKLEFVACPFSRCLKMLEQNEVDVMGGLIRTSEREQKMQFMSPPYMMLSSSFGFYARADRDIVINRYQDLLGKRIAVMRGAAYFSRFDNDSSLTKVEALSEGNAFEMLLKDRVELVISVEDTADHASGYLQLPSQQIVKMPYRYKDIIYGHMAVSKQFADTSLAKEIQSQLHALVRNGRLTELVKAYNLPAVTLIKENY</sequence>
<organism evidence="5 6">
    <name type="scientific">Pseudoalteromonas lipolytica</name>
    <dbReference type="NCBI Taxonomy" id="570156"/>
    <lineage>
        <taxon>Bacteria</taxon>
        <taxon>Pseudomonadati</taxon>
        <taxon>Pseudomonadota</taxon>
        <taxon>Gammaproteobacteria</taxon>
        <taxon>Alteromonadales</taxon>
        <taxon>Pseudoalteromonadaceae</taxon>
        <taxon>Pseudoalteromonas</taxon>
    </lineage>
</organism>
<proteinExistence type="inferred from homology"/>
<evidence type="ECO:0000313" key="5">
    <source>
        <dbReference type="EMBL" id="AXV64031.1"/>
    </source>
</evidence>
<evidence type="ECO:0000313" key="6">
    <source>
        <dbReference type="Proteomes" id="UP000264605"/>
    </source>
</evidence>
<evidence type="ECO:0000256" key="2">
    <source>
        <dbReference type="ARBA" id="ARBA00022729"/>
    </source>
</evidence>
<comment type="similarity">
    <text evidence="1">Belongs to the bacterial solute-binding protein 3 family.</text>
</comment>
<dbReference type="Pfam" id="PF00497">
    <property type="entry name" value="SBP_bac_3"/>
    <property type="match status" value="1"/>
</dbReference>
<dbReference type="AlphaFoldDB" id="A0AAD0S0J2"/>
<dbReference type="RefSeq" id="WP_051501976.1">
    <property type="nucleotide sequence ID" value="NZ_FPAZ01000028.1"/>
</dbReference>
<evidence type="ECO:0000259" key="4">
    <source>
        <dbReference type="SMART" id="SM00062"/>
    </source>
</evidence>
<dbReference type="SUPFAM" id="SSF53850">
    <property type="entry name" value="Periplasmic binding protein-like II"/>
    <property type="match status" value="1"/>
</dbReference>
<dbReference type="InterPro" id="IPR001638">
    <property type="entry name" value="Solute-binding_3/MltF_N"/>
</dbReference>
<dbReference type="KEGG" id="pdj:D0907_01445"/>
<feature type="signal peptide" evidence="3">
    <location>
        <begin position="1"/>
        <end position="27"/>
    </location>
</feature>
<dbReference type="SMART" id="SM00062">
    <property type="entry name" value="PBPb"/>
    <property type="match status" value="1"/>
</dbReference>
<dbReference type="Proteomes" id="UP000264605">
    <property type="component" value="Chromosome"/>
</dbReference>
<evidence type="ECO:0000256" key="3">
    <source>
        <dbReference type="SAM" id="SignalP"/>
    </source>
</evidence>
<keyword evidence="2 3" id="KW-0732">Signal</keyword>
<gene>
    <name evidence="5" type="ORF">D0907_01445</name>
</gene>
<evidence type="ECO:0000256" key="1">
    <source>
        <dbReference type="ARBA" id="ARBA00010333"/>
    </source>
</evidence>
<feature type="domain" description="Solute-binding protein family 3/N-terminal" evidence="4">
    <location>
        <begin position="32"/>
        <end position="259"/>
    </location>
</feature>
<dbReference type="EMBL" id="CP032090">
    <property type="protein sequence ID" value="AXV64031.1"/>
    <property type="molecule type" value="Genomic_DNA"/>
</dbReference>
<accession>A0AAD0S0J2</accession>
<reference evidence="5 6" key="1">
    <citation type="submission" date="2018-08" db="EMBL/GenBank/DDBJ databases">
        <title>Draft genome sequence of Pseudoalteromonas donghaensis HJ51.</title>
        <authorList>
            <person name="Oh J."/>
            <person name="Roh D."/>
        </authorList>
    </citation>
    <scope>NUCLEOTIDE SEQUENCE [LARGE SCALE GENOMIC DNA]</scope>
    <source>
        <strain evidence="5 6">HJ51</strain>
    </source>
</reference>
<dbReference type="PANTHER" id="PTHR35936:SF25">
    <property type="entry name" value="ABC TRANSPORTER SUBSTRATE-BINDING PROTEIN"/>
    <property type="match status" value="1"/>
</dbReference>
<feature type="chain" id="PRO_5042209192" evidence="3">
    <location>
        <begin position="28"/>
        <end position="267"/>
    </location>
</feature>
<dbReference type="PANTHER" id="PTHR35936">
    <property type="entry name" value="MEMBRANE-BOUND LYTIC MUREIN TRANSGLYCOSYLASE F"/>
    <property type="match status" value="1"/>
</dbReference>